<dbReference type="InterPro" id="IPR037185">
    <property type="entry name" value="EmrE-like"/>
</dbReference>
<dbReference type="InterPro" id="IPR050638">
    <property type="entry name" value="AA-Vitamin_Transporters"/>
</dbReference>
<evidence type="ECO:0000313" key="8">
    <source>
        <dbReference type="EMBL" id="GLI44672.1"/>
    </source>
</evidence>
<feature type="transmembrane region" description="Helical" evidence="6">
    <location>
        <begin position="146"/>
        <end position="165"/>
    </location>
</feature>
<keyword evidence="9" id="KW-1185">Reference proteome</keyword>
<feature type="transmembrane region" description="Helical" evidence="6">
    <location>
        <begin position="90"/>
        <end position="112"/>
    </location>
</feature>
<feature type="domain" description="EamA" evidence="7">
    <location>
        <begin position="151"/>
        <end position="281"/>
    </location>
</feature>
<feature type="transmembrane region" description="Helical" evidence="6">
    <location>
        <begin position="209"/>
        <end position="231"/>
    </location>
</feature>
<evidence type="ECO:0000259" key="7">
    <source>
        <dbReference type="Pfam" id="PF00892"/>
    </source>
</evidence>
<feature type="transmembrane region" description="Helical" evidence="6">
    <location>
        <begin position="7"/>
        <end position="23"/>
    </location>
</feature>
<dbReference type="Proteomes" id="UP001144313">
    <property type="component" value="Unassembled WGS sequence"/>
</dbReference>
<dbReference type="GO" id="GO:0016020">
    <property type="term" value="C:membrane"/>
    <property type="evidence" value="ECO:0007669"/>
    <property type="project" value="UniProtKB-SubCell"/>
</dbReference>
<proteinExistence type="inferred from homology"/>
<dbReference type="InterPro" id="IPR000620">
    <property type="entry name" value="EamA_dom"/>
</dbReference>
<evidence type="ECO:0000256" key="5">
    <source>
        <dbReference type="ARBA" id="ARBA00023136"/>
    </source>
</evidence>
<evidence type="ECO:0000256" key="1">
    <source>
        <dbReference type="ARBA" id="ARBA00004141"/>
    </source>
</evidence>
<dbReference type="EMBL" id="BSDT01000001">
    <property type="protein sequence ID" value="GLI44672.1"/>
    <property type="molecule type" value="Genomic_DNA"/>
</dbReference>
<comment type="similarity">
    <text evidence="2">Belongs to the EamA transporter family.</text>
</comment>
<feature type="transmembrane region" description="Helical" evidence="6">
    <location>
        <begin position="35"/>
        <end position="53"/>
    </location>
</feature>
<dbReference type="Pfam" id="PF00892">
    <property type="entry name" value="EamA"/>
    <property type="match status" value="2"/>
</dbReference>
<dbReference type="RefSeq" id="WP_270117309.1">
    <property type="nucleotide sequence ID" value="NZ_BAAAOL010000001.1"/>
</dbReference>
<reference evidence="8" key="1">
    <citation type="submission" date="2022-12" db="EMBL/GenBank/DDBJ databases">
        <title>Reference genome sequencing for broad-spectrum identification of bacterial and archaeal isolates by mass spectrometry.</title>
        <authorList>
            <person name="Sekiguchi Y."/>
            <person name="Tourlousse D.M."/>
        </authorList>
    </citation>
    <scope>NUCLEOTIDE SEQUENCE</scope>
    <source>
        <strain evidence="8">LLR39Z86</strain>
    </source>
</reference>
<evidence type="ECO:0000313" key="9">
    <source>
        <dbReference type="Proteomes" id="UP001144313"/>
    </source>
</evidence>
<feature type="transmembrane region" description="Helical" evidence="6">
    <location>
        <begin position="243"/>
        <end position="259"/>
    </location>
</feature>
<dbReference type="SUPFAM" id="SSF103481">
    <property type="entry name" value="Multidrug resistance efflux transporter EmrE"/>
    <property type="match status" value="2"/>
</dbReference>
<gene>
    <name evidence="8" type="ORF">GALLR39Z86_45220</name>
</gene>
<evidence type="ECO:0000256" key="3">
    <source>
        <dbReference type="ARBA" id="ARBA00022692"/>
    </source>
</evidence>
<dbReference type="PANTHER" id="PTHR32322:SF2">
    <property type="entry name" value="EAMA DOMAIN-CONTAINING PROTEIN"/>
    <property type="match status" value="1"/>
</dbReference>
<evidence type="ECO:0000256" key="4">
    <source>
        <dbReference type="ARBA" id="ARBA00022989"/>
    </source>
</evidence>
<evidence type="ECO:0000256" key="6">
    <source>
        <dbReference type="SAM" id="Phobius"/>
    </source>
</evidence>
<keyword evidence="3 6" id="KW-0812">Transmembrane</keyword>
<feature type="transmembrane region" description="Helical" evidence="6">
    <location>
        <begin position="265"/>
        <end position="282"/>
    </location>
</feature>
<comment type="caution">
    <text evidence="8">The sequence shown here is derived from an EMBL/GenBank/DDBJ whole genome shotgun (WGS) entry which is preliminary data.</text>
</comment>
<keyword evidence="5 6" id="KW-0472">Membrane</keyword>
<accession>A0A9W6GD89</accession>
<feature type="domain" description="EamA" evidence="7">
    <location>
        <begin position="7"/>
        <end position="135"/>
    </location>
</feature>
<feature type="transmembrane region" description="Helical" evidence="6">
    <location>
        <begin position="119"/>
        <end position="140"/>
    </location>
</feature>
<name>A0A9W6GD89_9ACTN</name>
<comment type="subcellular location">
    <subcellularLocation>
        <location evidence="1">Membrane</location>
        <topology evidence="1">Multi-pass membrane protein</topology>
    </subcellularLocation>
</comment>
<evidence type="ECO:0000256" key="2">
    <source>
        <dbReference type="ARBA" id="ARBA00007362"/>
    </source>
</evidence>
<organism evidence="8 9">
    <name type="scientific">Glycomyces algeriensis</name>
    <dbReference type="NCBI Taxonomy" id="256037"/>
    <lineage>
        <taxon>Bacteria</taxon>
        <taxon>Bacillati</taxon>
        <taxon>Actinomycetota</taxon>
        <taxon>Actinomycetes</taxon>
        <taxon>Glycomycetales</taxon>
        <taxon>Glycomycetaceae</taxon>
        <taxon>Glycomyces</taxon>
    </lineage>
</organism>
<keyword evidence="4 6" id="KW-1133">Transmembrane helix</keyword>
<protein>
    <submittedName>
        <fullName evidence="8">Membrane protein</fullName>
    </submittedName>
</protein>
<dbReference type="AlphaFoldDB" id="A0A9W6GD89"/>
<dbReference type="PANTHER" id="PTHR32322">
    <property type="entry name" value="INNER MEMBRANE TRANSPORTER"/>
    <property type="match status" value="1"/>
</dbReference>
<feature type="transmembrane region" description="Helical" evidence="6">
    <location>
        <begin position="177"/>
        <end position="197"/>
    </location>
</feature>
<sequence>MRPLDRIWAAAFVIAWSSGFIGNELGTRHGSALDLLTWRFLLLAAPSLLWLAVRRVRDRRALGTHLAIGVLAQAGFLSGIAFAADLGVAPGVISLIAGLQPIVMAAAAALLLGESIRRLQILGLGVGLAGVALVVSADGFDGAAPLWAFTLPLMAVLSLVAATVLERRAGPQGLGPVDALAVQFLAAAAVFTLASAIGGDLAPSAAPGFWAGVAWTAVLAGLGGYGLYWVVVRRSGATTASSLLYLTPPTTMLWAWLMFGDELAPVSWIGLAVTAVGVALALNRERPAGKPRAPADRSAVR</sequence>
<feature type="transmembrane region" description="Helical" evidence="6">
    <location>
        <begin position="65"/>
        <end position="84"/>
    </location>
</feature>